<keyword evidence="3" id="KW-1185">Reference proteome</keyword>
<dbReference type="AlphaFoldDB" id="A0A430AF32"/>
<feature type="transmembrane region" description="Helical" evidence="1">
    <location>
        <begin position="20"/>
        <end position="41"/>
    </location>
</feature>
<evidence type="ECO:0000256" key="1">
    <source>
        <dbReference type="SAM" id="Phobius"/>
    </source>
</evidence>
<sequence>MTLDYVLQTLKKIRHSYSRIRLIHTLGFSVYAVSMVTLMKVDRNFISEIREETLETFLISLDF</sequence>
<evidence type="ECO:0000313" key="2">
    <source>
        <dbReference type="EMBL" id="RSU06195.1"/>
    </source>
</evidence>
<comment type="caution">
    <text evidence="2">The sequence shown here is derived from an EMBL/GenBank/DDBJ whole genome shotgun (WGS) entry which is preliminary data.</text>
</comment>
<gene>
    <name evidence="2" type="ORF">CBF30_10790</name>
</gene>
<dbReference type="EMBL" id="NGJZ01000004">
    <property type="protein sequence ID" value="RSU06195.1"/>
    <property type="molecule type" value="Genomic_DNA"/>
</dbReference>
<protein>
    <submittedName>
        <fullName evidence="2">Uncharacterized protein</fullName>
    </submittedName>
</protein>
<dbReference type="Proteomes" id="UP000288669">
    <property type="component" value="Unassembled WGS sequence"/>
</dbReference>
<proteinExistence type="predicted"/>
<name>A0A430AF32_9ENTE</name>
<reference evidence="2 3" key="1">
    <citation type="submission" date="2017-05" db="EMBL/GenBank/DDBJ databases">
        <title>Vagococcus spp. assemblies.</title>
        <authorList>
            <person name="Gulvik C.A."/>
        </authorList>
    </citation>
    <scope>NUCLEOTIDE SEQUENCE [LARGE SCALE GENOMIC DNA]</scope>
    <source>
        <strain evidence="2 3">DSM 24756</strain>
    </source>
</reference>
<keyword evidence="1" id="KW-0472">Membrane</keyword>
<keyword evidence="1" id="KW-0812">Transmembrane</keyword>
<organism evidence="2 3">
    <name type="scientific">Vagococcus entomophilus</name>
    <dbReference type="NCBI Taxonomy" id="1160095"/>
    <lineage>
        <taxon>Bacteria</taxon>
        <taxon>Bacillati</taxon>
        <taxon>Bacillota</taxon>
        <taxon>Bacilli</taxon>
        <taxon>Lactobacillales</taxon>
        <taxon>Enterococcaceae</taxon>
        <taxon>Vagococcus</taxon>
    </lineage>
</organism>
<accession>A0A430AF32</accession>
<evidence type="ECO:0000313" key="3">
    <source>
        <dbReference type="Proteomes" id="UP000288669"/>
    </source>
</evidence>
<keyword evidence="1" id="KW-1133">Transmembrane helix</keyword>